<proteinExistence type="predicted"/>
<gene>
    <name evidence="1" type="ORF">BG011_000895</name>
</gene>
<evidence type="ECO:0000313" key="1">
    <source>
        <dbReference type="EMBL" id="KAG0247801.1"/>
    </source>
</evidence>
<reference evidence="1" key="1">
    <citation type="journal article" date="2020" name="Fungal Divers.">
        <title>Resolving the Mortierellaceae phylogeny through synthesis of multi-gene phylogenetics and phylogenomics.</title>
        <authorList>
            <person name="Vandepol N."/>
            <person name="Liber J."/>
            <person name="Desiro A."/>
            <person name="Na H."/>
            <person name="Kennedy M."/>
            <person name="Barry K."/>
            <person name="Grigoriev I.V."/>
            <person name="Miller A.N."/>
            <person name="O'Donnell K."/>
            <person name="Stajich J.E."/>
            <person name="Bonito G."/>
        </authorList>
    </citation>
    <scope>NUCLEOTIDE SEQUENCE</scope>
    <source>
        <strain evidence="1">KOD948</strain>
    </source>
</reference>
<dbReference type="AlphaFoldDB" id="A0A9P6PJT0"/>
<evidence type="ECO:0000313" key="2">
    <source>
        <dbReference type="Proteomes" id="UP000726737"/>
    </source>
</evidence>
<protein>
    <submittedName>
        <fullName evidence="1">Uncharacterized protein</fullName>
    </submittedName>
</protein>
<name>A0A9P6PJT0_9FUNG</name>
<comment type="caution">
    <text evidence="1">The sequence shown here is derived from an EMBL/GenBank/DDBJ whole genome shotgun (WGS) entry which is preliminary data.</text>
</comment>
<sequence>MNASDQEPKVTESATKICPYPPCKYSKSGDALRKHVARHHMDVVETFGAFRAYAVPDFNGDKPVLRCLKCQKFCANKESFLNQHLLQMKCIWFATEEGLVEVAALTKDEKFGTAASAFLRAFSDVSGDVSFSSSVSSGKFAKEVKKIMSRVRVVWHLSEITSLIEHMIMTIGPTTTRPSLVPSDLGLLSIMGSKDY</sequence>
<accession>A0A9P6PJT0</accession>
<dbReference type="EMBL" id="JAAAJA010001205">
    <property type="protein sequence ID" value="KAG0247801.1"/>
    <property type="molecule type" value="Genomic_DNA"/>
</dbReference>
<keyword evidence="2" id="KW-1185">Reference proteome</keyword>
<dbReference type="Proteomes" id="UP000726737">
    <property type="component" value="Unassembled WGS sequence"/>
</dbReference>
<organism evidence="1 2">
    <name type="scientific">Mortierella polycephala</name>
    <dbReference type="NCBI Taxonomy" id="41804"/>
    <lineage>
        <taxon>Eukaryota</taxon>
        <taxon>Fungi</taxon>
        <taxon>Fungi incertae sedis</taxon>
        <taxon>Mucoromycota</taxon>
        <taxon>Mortierellomycotina</taxon>
        <taxon>Mortierellomycetes</taxon>
        <taxon>Mortierellales</taxon>
        <taxon>Mortierellaceae</taxon>
        <taxon>Mortierella</taxon>
    </lineage>
</organism>